<evidence type="ECO:0000256" key="8">
    <source>
        <dbReference type="PIRSR" id="PIRSR000446-1"/>
    </source>
</evidence>
<evidence type="ECO:0000256" key="2">
    <source>
        <dbReference type="ARBA" id="ARBA00013258"/>
    </source>
</evidence>
<comment type="catalytic activity">
    <reaction evidence="6 7">
        <text>holo-[ACP] + malonyl-CoA = malonyl-[ACP] + CoA</text>
        <dbReference type="Rhea" id="RHEA:41792"/>
        <dbReference type="Rhea" id="RHEA-COMP:9623"/>
        <dbReference type="Rhea" id="RHEA-COMP:9685"/>
        <dbReference type="ChEBI" id="CHEBI:57287"/>
        <dbReference type="ChEBI" id="CHEBI:57384"/>
        <dbReference type="ChEBI" id="CHEBI:64479"/>
        <dbReference type="ChEBI" id="CHEBI:78449"/>
        <dbReference type="EC" id="2.3.1.39"/>
    </reaction>
</comment>
<dbReference type="GO" id="GO:0004314">
    <property type="term" value="F:[acyl-carrier-protein] S-malonyltransferase activity"/>
    <property type="evidence" value="ECO:0007669"/>
    <property type="project" value="UniProtKB-EC"/>
</dbReference>
<dbReference type="Gene3D" id="3.30.70.250">
    <property type="entry name" value="Malonyl-CoA ACP transacylase, ACP-binding"/>
    <property type="match status" value="1"/>
</dbReference>
<dbReference type="InterPro" id="IPR016036">
    <property type="entry name" value="Malonyl_transacylase_ACP-bd"/>
</dbReference>
<dbReference type="InterPro" id="IPR050858">
    <property type="entry name" value="Mal-CoA-ACP_Trans/PKS_FabD"/>
</dbReference>
<dbReference type="Proteomes" id="UP000006811">
    <property type="component" value="Chromosome"/>
</dbReference>
<dbReference type="GO" id="GO:0006633">
    <property type="term" value="P:fatty acid biosynthetic process"/>
    <property type="evidence" value="ECO:0007669"/>
    <property type="project" value="UniProtKB-UniPathway"/>
</dbReference>
<dbReference type="AlphaFoldDB" id="F7WZE8"/>
<evidence type="ECO:0000256" key="4">
    <source>
        <dbReference type="ARBA" id="ARBA00022679"/>
    </source>
</evidence>
<dbReference type="KEGG" id="baj:BCTU_228"/>
<dbReference type="STRING" id="261317.BCTU_228"/>
<feature type="domain" description="Malonyl-CoA:ACP transacylase (MAT)" evidence="9">
    <location>
        <begin position="58"/>
        <end position="272"/>
    </location>
</feature>
<accession>F7WZE8</accession>
<comment type="pathway">
    <text evidence="1">Lipid metabolism; fatty acid biosynthesis.</text>
</comment>
<dbReference type="GO" id="GO:0005829">
    <property type="term" value="C:cytosol"/>
    <property type="evidence" value="ECO:0007669"/>
    <property type="project" value="TreeGrafter"/>
</dbReference>
<dbReference type="PANTHER" id="PTHR42681">
    <property type="entry name" value="MALONYL-COA-ACYL CARRIER PROTEIN TRANSACYLASE, MITOCHONDRIAL"/>
    <property type="match status" value="1"/>
</dbReference>
<keyword evidence="11" id="KW-1185">Reference proteome</keyword>
<dbReference type="InterPro" id="IPR024925">
    <property type="entry name" value="Malonyl_CoA-ACP_transAc"/>
</dbReference>
<feature type="active site" evidence="8">
    <location>
        <position position="198"/>
    </location>
</feature>
<dbReference type="InterPro" id="IPR014043">
    <property type="entry name" value="Acyl_transferase_dom"/>
</dbReference>
<evidence type="ECO:0000256" key="5">
    <source>
        <dbReference type="ARBA" id="ARBA00023315"/>
    </source>
</evidence>
<dbReference type="EC" id="2.3.1.39" evidence="2 7"/>
<evidence type="ECO:0000256" key="1">
    <source>
        <dbReference type="ARBA" id="ARBA00005194"/>
    </source>
</evidence>
<evidence type="ECO:0000259" key="9">
    <source>
        <dbReference type="Pfam" id="PF00698"/>
    </source>
</evidence>
<evidence type="ECO:0000313" key="11">
    <source>
        <dbReference type="Proteomes" id="UP000006811"/>
    </source>
</evidence>
<dbReference type="PIRSF" id="PIRSF000446">
    <property type="entry name" value="Mct"/>
    <property type="match status" value="1"/>
</dbReference>
<dbReference type="SUPFAM" id="SSF52151">
    <property type="entry name" value="FabD/lysophospholipase-like"/>
    <property type="match status" value="1"/>
</dbReference>
<dbReference type="SUPFAM" id="SSF55048">
    <property type="entry name" value="Probable ACP-binding domain of malonyl-CoA ACP transacylase"/>
    <property type="match status" value="1"/>
</dbReference>
<feature type="active site" evidence="8">
    <location>
        <position position="88"/>
    </location>
</feature>
<keyword evidence="4 7" id="KW-0808">Transferase</keyword>
<dbReference type="PANTHER" id="PTHR42681:SF1">
    <property type="entry name" value="MALONYL-COA-ACYL CARRIER PROTEIN TRANSACYLASE, MITOCHONDRIAL"/>
    <property type="match status" value="1"/>
</dbReference>
<dbReference type="eggNOG" id="COG0331">
    <property type="taxonomic scope" value="Bacteria"/>
</dbReference>
<evidence type="ECO:0000313" key="10">
    <source>
        <dbReference type="EMBL" id="AEH39810.1"/>
    </source>
</evidence>
<name>F7WZE8_9GAMM</name>
<reference evidence="10 11" key="1">
    <citation type="journal article" date="2011" name="Appl. Environ. Microbiol.">
        <title>The genome of Buchnera aphidicola from the aphid Cinara tujafilina provides new clues about the evolutionary history of metabolic losses in bacterial endosymbionts.</title>
        <authorList>
            <person name="Lamelas A."/>
            <person name="Gosalbes M.J."/>
            <person name="Moya A."/>
            <person name="Latorre A."/>
        </authorList>
    </citation>
    <scope>NUCLEOTIDE SEQUENCE [LARGE SCALE GENOMIC DNA]</scope>
    <source>
        <strain evidence="11">Cinara tujafilina</strain>
    </source>
</reference>
<keyword evidence="5 7" id="KW-0012">Acyltransferase</keyword>
<sequence>MIFSGQGLYNLHILQLLMKKYSLIKQTFYEASEFLKYDILKKIFNVNYPNQKYQLDFQYLLLISSVALFRLWLQESLYIYPDIIAGHSLGQYSALICNNSIKFIDGLKILKIRNQIIQSNIKNISFLTYAIIGLKLETIKKICLYVSKNQSKVFVSCINSDIQIVITGHDQAVLKARTLCKKYGAIYTIKLPIYISMHCNLMRKISKIFSYNLNDIKISLGKCSIIENVNASFLLSRRDIYSAIIKQFYRPVKWNKIIKKIKSNNIQYCIEINLKNSLRNICILSKNIKILSINSPNSLISTIDIIKK</sequence>
<dbReference type="Pfam" id="PF00698">
    <property type="entry name" value="Acyl_transf_1"/>
    <property type="match status" value="1"/>
</dbReference>
<protein>
    <recommendedName>
        <fullName evidence="3 7">Malonyl CoA-acyl carrier protein transacylase</fullName>
        <ecNumber evidence="2 7">2.3.1.39</ecNumber>
    </recommendedName>
</protein>
<proteinExistence type="inferred from homology"/>
<gene>
    <name evidence="10" type="primary">fabD</name>
    <name evidence="10" type="ORF">BCTU_228</name>
</gene>
<dbReference type="HOGENOM" id="CLU_030558_0_0_6"/>
<evidence type="ECO:0000256" key="3">
    <source>
        <dbReference type="ARBA" id="ARBA00018953"/>
    </source>
</evidence>
<comment type="similarity">
    <text evidence="7">Belongs to the fabD family.</text>
</comment>
<organism evidence="10 11">
    <name type="scientific">Buchnera aphidicola</name>
    <name type="common">Cinara tujafilina</name>
    <dbReference type="NCBI Taxonomy" id="261317"/>
    <lineage>
        <taxon>Bacteria</taxon>
        <taxon>Pseudomonadati</taxon>
        <taxon>Pseudomonadota</taxon>
        <taxon>Gammaproteobacteria</taxon>
        <taxon>Enterobacterales</taxon>
        <taxon>Erwiniaceae</taxon>
        <taxon>Buchnera</taxon>
    </lineage>
</organism>
<dbReference type="EMBL" id="CP001817">
    <property type="protein sequence ID" value="AEH39810.1"/>
    <property type="molecule type" value="Genomic_DNA"/>
</dbReference>
<dbReference type="UniPathway" id="UPA00094"/>
<dbReference type="InterPro" id="IPR001227">
    <property type="entry name" value="Ac_transferase_dom_sf"/>
</dbReference>
<evidence type="ECO:0000256" key="6">
    <source>
        <dbReference type="ARBA" id="ARBA00048462"/>
    </source>
</evidence>
<dbReference type="InterPro" id="IPR016035">
    <property type="entry name" value="Acyl_Trfase/lysoPLipase"/>
</dbReference>
<evidence type="ECO:0000256" key="7">
    <source>
        <dbReference type="PIRNR" id="PIRNR000446"/>
    </source>
</evidence>
<dbReference type="Gene3D" id="3.40.366.10">
    <property type="entry name" value="Malonyl-Coenzyme A Acyl Carrier Protein, domain 2"/>
    <property type="match status" value="1"/>
</dbReference>